<reference evidence="6 7" key="1">
    <citation type="journal article" date="2015" name="Int. J. Syst. Evol. Microbiol.">
        <title>Flavisolibacter ginsenosidimutans sp. nov., with ginsenoside-converting activity isolated from soil used for cultivating ginseng.</title>
        <authorList>
            <person name="Zhao Y."/>
            <person name="Liu Q."/>
            <person name="Kang M.S."/>
            <person name="Jin F."/>
            <person name="Yu H."/>
            <person name="Im W.T."/>
        </authorList>
    </citation>
    <scope>NUCLEOTIDE SEQUENCE [LARGE SCALE GENOMIC DNA]</scope>
    <source>
        <strain evidence="6 7">Gsoil 636</strain>
    </source>
</reference>
<feature type="modified residue" description="N6-lipoyllysine" evidence="3 4">
    <location>
        <position position="63"/>
    </location>
</feature>
<dbReference type="NCBIfam" id="NF002270">
    <property type="entry name" value="PRK01202.1"/>
    <property type="match status" value="1"/>
</dbReference>
<evidence type="ECO:0000256" key="3">
    <source>
        <dbReference type="HAMAP-Rule" id="MF_00272"/>
    </source>
</evidence>
<comment type="function">
    <text evidence="3">The glycine cleavage system catalyzes the degradation of glycine. The H protein shuttles the methylamine group of glycine from the P protein to the T protein.</text>
</comment>
<dbReference type="GO" id="GO:0005829">
    <property type="term" value="C:cytosol"/>
    <property type="evidence" value="ECO:0007669"/>
    <property type="project" value="TreeGrafter"/>
</dbReference>
<evidence type="ECO:0000313" key="7">
    <source>
        <dbReference type="Proteomes" id="UP000321204"/>
    </source>
</evidence>
<dbReference type="PROSITE" id="PS50968">
    <property type="entry name" value="BIOTINYL_LIPOYL"/>
    <property type="match status" value="1"/>
</dbReference>
<dbReference type="Gene3D" id="2.40.50.100">
    <property type="match status" value="1"/>
</dbReference>
<keyword evidence="2 3" id="KW-0450">Lipoyl</keyword>
<dbReference type="PANTHER" id="PTHR11715">
    <property type="entry name" value="GLYCINE CLEAVAGE SYSTEM H PROTEIN"/>
    <property type="match status" value="1"/>
</dbReference>
<dbReference type="InterPro" id="IPR002930">
    <property type="entry name" value="GCV_H"/>
</dbReference>
<evidence type="ECO:0000256" key="1">
    <source>
        <dbReference type="ARBA" id="ARBA00009249"/>
    </source>
</evidence>
<evidence type="ECO:0000256" key="4">
    <source>
        <dbReference type="PIRSR" id="PIRSR617453-50"/>
    </source>
</evidence>
<name>A0A5B8UKC7_9BACT</name>
<dbReference type="NCBIfam" id="TIGR00527">
    <property type="entry name" value="gcvH"/>
    <property type="match status" value="1"/>
</dbReference>
<dbReference type="AlphaFoldDB" id="A0A5B8UKC7"/>
<dbReference type="InterPro" id="IPR011053">
    <property type="entry name" value="Single_hybrid_motif"/>
</dbReference>
<evidence type="ECO:0000256" key="2">
    <source>
        <dbReference type="ARBA" id="ARBA00022823"/>
    </source>
</evidence>
<protein>
    <recommendedName>
        <fullName evidence="3">Glycine cleavage system H protein</fullName>
    </recommendedName>
</protein>
<dbReference type="InterPro" id="IPR033753">
    <property type="entry name" value="GCV_H/Fam206"/>
</dbReference>
<dbReference type="GO" id="GO:0005960">
    <property type="term" value="C:glycine cleavage complex"/>
    <property type="evidence" value="ECO:0007669"/>
    <property type="project" value="InterPro"/>
</dbReference>
<proteinExistence type="inferred from homology"/>
<keyword evidence="7" id="KW-1185">Reference proteome</keyword>
<comment type="subunit">
    <text evidence="3">The glycine cleavage system is composed of four proteins: P, T, L and H.</text>
</comment>
<dbReference type="Pfam" id="PF01597">
    <property type="entry name" value="GCV_H"/>
    <property type="match status" value="1"/>
</dbReference>
<dbReference type="EMBL" id="CP042433">
    <property type="protein sequence ID" value="QEC57008.1"/>
    <property type="molecule type" value="Genomic_DNA"/>
</dbReference>
<dbReference type="PANTHER" id="PTHR11715:SF3">
    <property type="entry name" value="GLYCINE CLEAVAGE SYSTEM H PROTEIN-RELATED"/>
    <property type="match status" value="1"/>
</dbReference>
<dbReference type="CDD" id="cd06848">
    <property type="entry name" value="GCS_H"/>
    <property type="match status" value="1"/>
</dbReference>
<sequence>MNYPDHLRYTKDHEWIRVEGDEAVIGITDFAQHELGDIVYVEIETVGKNLNAHEVFGTVEAVKTVSDLYLPVAGTITEVNPALNSNPELVNTDPYGEGWMVRMKPANVQEIDDLMDAAAYEKLAG</sequence>
<dbReference type="RefSeq" id="WP_146788849.1">
    <property type="nucleotide sequence ID" value="NZ_BAABIO010000003.1"/>
</dbReference>
<gene>
    <name evidence="3 6" type="primary">gcvH</name>
    <name evidence="6" type="ORF">FSB75_14225</name>
</gene>
<dbReference type="KEGG" id="fgg:FSB75_14225"/>
<dbReference type="SUPFAM" id="SSF51230">
    <property type="entry name" value="Single hybrid motif"/>
    <property type="match status" value="1"/>
</dbReference>
<accession>A0A5B8UKC7</accession>
<dbReference type="OrthoDB" id="9796712at2"/>
<comment type="cofactor">
    <cofactor evidence="3">
        <name>(R)-lipoate</name>
        <dbReference type="ChEBI" id="CHEBI:83088"/>
    </cofactor>
    <text evidence="3">Binds 1 lipoyl cofactor covalently.</text>
</comment>
<evidence type="ECO:0000259" key="5">
    <source>
        <dbReference type="PROSITE" id="PS50968"/>
    </source>
</evidence>
<dbReference type="GO" id="GO:0009249">
    <property type="term" value="P:protein lipoylation"/>
    <property type="evidence" value="ECO:0007669"/>
    <property type="project" value="TreeGrafter"/>
</dbReference>
<dbReference type="PROSITE" id="PS00189">
    <property type="entry name" value="LIPOYL"/>
    <property type="match status" value="1"/>
</dbReference>
<feature type="domain" description="Lipoyl-binding" evidence="5">
    <location>
        <begin position="22"/>
        <end position="104"/>
    </location>
</feature>
<comment type="similarity">
    <text evidence="1 3">Belongs to the GcvH family.</text>
</comment>
<organism evidence="6 7">
    <name type="scientific">Flavisolibacter ginsenosidimutans</name>
    <dbReference type="NCBI Taxonomy" id="661481"/>
    <lineage>
        <taxon>Bacteria</taxon>
        <taxon>Pseudomonadati</taxon>
        <taxon>Bacteroidota</taxon>
        <taxon>Chitinophagia</taxon>
        <taxon>Chitinophagales</taxon>
        <taxon>Chitinophagaceae</taxon>
        <taxon>Flavisolibacter</taxon>
    </lineage>
</organism>
<dbReference type="InterPro" id="IPR003016">
    <property type="entry name" value="2-oxoA_DH_lipoyl-BS"/>
</dbReference>
<dbReference type="InterPro" id="IPR000089">
    <property type="entry name" value="Biotin_lipoyl"/>
</dbReference>
<dbReference type="HAMAP" id="MF_00272">
    <property type="entry name" value="GcvH"/>
    <property type="match status" value="1"/>
</dbReference>
<dbReference type="Proteomes" id="UP000321204">
    <property type="component" value="Chromosome"/>
</dbReference>
<evidence type="ECO:0000313" key="6">
    <source>
        <dbReference type="EMBL" id="QEC57008.1"/>
    </source>
</evidence>
<dbReference type="InterPro" id="IPR017453">
    <property type="entry name" value="GCV_H_sub"/>
</dbReference>
<dbReference type="GO" id="GO:0019464">
    <property type="term" value="P:glycine decarboxylation via glycine cleavage system"/>
    <property type="evidence" value="ECO:0007669"/>
    <property type="project" value="UniProtKB-UniRule"/>
</dbReference>